<keyword evidence="2" id="KW-1185">Reference proteome</keyword>
<evidence type="ECO:0000313" key="1">
    <source>
        <dbReference type="EMBL" id="MBU9699647.1"/>
    </source>
</evidence>
<dbReference type="RefSeq" id="WP_161763756.1">
    <property type="nucleotide sequence ID" value="NZ_JAAATX020000013.1"/>
</dbReference>
<dbReference type="EMBL" id="JAAATX020000013">
    <property type="protein sequence ID" value="MBU9699647.1"/>
    <property type="molecule type" value="Genomic_DNA"/>
</dbReference>
<accession>A0ABS6J7U6</accession>
<dbReference type="SUPFAM" id="SSF54637">
    <property type="entry name" value="Thioesterase/thiol ester dehydrase-isomerase"/>
    <property type="match status" value="1"/>
</dbReference>
<organism evidence="1 2">
    <name type="scientific">Paragemmobacter amnigenus</name>
    <dbReference type="NCBI Taxonomy" id="2852097"/>
    <lineage>
        <taxon>Bacteria</taxon>
        <taxon>Pseudomonadati</taxon>
        <taxon>Pseudomonadota</taxon>
        <taxon>Alphaproteobacteria</taxon>
        <taxon>Rhodobacterales</taxon>
        <taxon>Paracoccaceae</taxon>
        <taxon>Paragemmobacter</taxon>
    </lineage>
</organism>
<reference evidence="1 2" key="1">
    <citation type="submission" date="2021-06" db="EMBL/GenBank/DDBJ databases">
        <title>Rhodobacteraceae bacterium strain HSP-20.</title>
        <authorList>
            <person name="Chen W.-M."/>
        </authorList>
    </citation>
    <scope>NUCLEOTIDE SEQUENCE [LARGE SCALE GENOMIC DNA]</scope>
    <source>
        <strain evidence="1 2">HSP-20</strain>
    </source>
</reference>
<dbReference type="CDD" id="cd00586">
    <property type="entry name" value="4HBT"/>
    <property type="match status" value="1"/>
</dbReference>
<proteinExistence type="predicted"/>
<dbReference type="Proteomes" id="UP000731907">
    <property type="component" value="Unassembled WGS sequence"/>
</dbReference>
<gene>
    <name evidence="1" type="ORF">GU927_017525</name>
</gene>
<dbReference type="InterPro" id="IPR029069">
    <property type="entry name" value="HotDog_dom_sf"/>
</dbReference>
<comment type="caution">
    <text evidence="1">The sequence shown here is derived from an EMBL/GenBank/DDBJ whole genome shotgun (WGS) entry which is preliminary data.</text>
</comment>
<protein>
    <submittedName>
        <fullName evidence="1">Acyl-CoA thioesterase</fullName>
    </submittedName>
</protein>
<dbReference type="Pfam" id="PF13279">
    <property type="entry name" value="4HBT_2"/>
    <property type="match status" value="1"/>
</dbReference>
<name>A0ABS6J7U6_9RHOB</name>
<sequence>MTVCFTTDRMLHFGDCDISGTAYYPAYLNILNGVVEEFWAHIGWPWHEIIWKERWGTPTVHLSCDFSKPSFFGDKLTFRLTVLKVGKSSVRLKHTIHCGDEHRWSVEQVLAASWLDSHTSMPWPEEVKAKLESLMGPQEAPERRPVAPPQTQG</sequence>
<evidence type="ECO:0000313" key="2">
    <source>
        <dbReference type="Proteomes" id="UP000731907"/>
    </source>
</evidence>
<dbReference type="Gene3D" id="3.10.129.10">
    <property type="entry name" value="Hotdog Thioesterase"/>
    <property type="match status" value="1"/>
</dbReference>